<dbReference type="AlphaFoldDB" id="A0A5C5Z8Z1"/>
<reference evidence="1 2" key="1">
    <citation type="submission" date="2019-02" db="EMBL/GenBank/DDBJ databases">
        <title>Deep-cultivation of Planctomycetes and their phenomic and genomic characterization uncovers novel biology.</title>
        <authorList>
            <person name="Wiegand S."/>
            <person name="Jogler M."/>
            <person name="Boedeker C."/>
            <person name="Pinto D."/>
            <person name="Vollmers J."/>
            <person name="Rivas-Marin E."/>
            <person name="Kohn T."/>
            <person name="Peeters S.H."/>
            <person name="Heuer A."/>
            <person name="Rast P."/>
            <person name="Oberbeckmann S."/>
            <person name="Bunk B."/>
            <person name="Jeske O."/>
            <person name="Meyerdierks A."/>
            <person name="Storesund J.E."/>
            <person name="Kallscheuer N."/>
            <person name="Luecker S."/>
            <person name="Lage O.M."/>
            <person name="Pohl T."/>
            <person name="Merkel B.J."/>
            <person name="Hornburger P."/>
            <person name="Mueller R.-W."/>
            <person name="Bruemmer F."/>
            <person name="Labrenz M."/>
            <person name="Spormann A.M."/>
            <person name="Op Den Camp H."/>
            <person name="Overmann J."/>
            <person name="Amann R."/>
            <person name="Jetten M.S.M."/>
            <person name="Mascher T."/>
            <person name="Medema M.H."/>
            <person name="Devos D.P."/>
            <person name="Kaster A.-K."/>
            <person name="Ovreas L."/>
            <person name="Rohde M."/>
            <person name="Galperin M.Y."/>
            <person name="Jogler C."/>
        </authorList>
    </citation>
    <scope>NUCLEOTIDE SEQUENCE [LARGE SCALE GENOMIC DNA]</scope>
    <source>
        <strain evidence="1 2">CA13</strain>
    </source>
</reference>
<dbReference type="Gene3D" id="1.25.40.10">
    <property type="entry name" value="Tetratricopeptide repeat domain"/>
    <property type="match status" value="1"/>
</dbReference>
<proteinExistence type="predicted"/>
<organism evidence="1 2">
    <name type="scientific">Novipirellula herctigrandis</name>
    <dbReference type="NCBI Taxonomy" id="2527986"/>
    <lineage>
        <taxon>Bacteria</taxon>
        <taxon>Pseudomonadati</taxon>
        <taxon>Planctomycetota</taxon>
        <taxon>Planctomycetia</taxon>
        <taxon>Pirellulales</taxon>
        <taxon>Pirellulaceae</taxon>
        <taxon>Novipirellula</taxon>
    </lineage>
</organism>
<protein>
    <recommendedName>
        <fullName evidence="3">Tetratricopeptide repeat protein</fullName>
    </recommendedName>
</protein>
<dbReference type="EMBL" id="SJPJ01000001">
    <property type="protein sequence ID" value="TWT83003.1"/>
    <property type="molecule type" value="Genomic_DNA"/>
</dbReference>
<dbReference type="SUPFAM" id="SSF48452">
    <property type="entry name" value="TPR-like"/>
    <property type="match status" value="1"/>
</dbReference>
<sequence>MSLAAVLALNTIVEAQTDRVYPLTGSAISGTVAKTSAQGVQLKKGSGTQSFMAGEIKKILYDGDPAALTKGREFAIDGQYDQALENLAGMDLDSLPRAVIKADAVFYRAMCSGKLALAGKKDKKAAAVEMLSFASKYRDSWHFYDAAKILGDLALALGNTDDALKFYGSLRSAPSATAKIDSVYLTGMAQMRAGDIATAIAQFDKVIGLKVDSVSAARLQSLAKAGKATAFAIENKPDEGLELVSALIADMGPTDIEMAARTYNAQGANYEAKGDAEGALLAYLHTHLMFSSQSDSHAVALSKLVELWPKVGKPERGAEAKQELKQLYPGFGQ</sequence>
<comment type="caution">
    <text evidence="1">The sequence shown here is derived from an EMBL/GenBank/DDBJ whole genome shotgun (WGS) entry which is preliminary data.</text>
</comment>
<name>A0A5C5Z8Z1_9BACT</name>
<dbReference type="InterPro" id="IPR011990">
    <property type="entry name" value="TPR-like_helical_dom_sf"/>
</dbReference>
<evidence type="ECO:0000313" key="2">
    <source>
        <dbReference type="Proteomes" id="UP000315010"/>
    </source>
</evidence>
<dbReference type="Proteomes" id="UP000315010">
    <property type="component" value="Unassembled WGS sequence"/>
</dbReference>
<gene>
    <name evidence="1" type="ORF">CA13_44660</name>
</gene>
<keyword evidence="2" id="KW-1185">Reference proteome</keyword>
<accession>A0A5C5Z8Z1</accession>
<evidence type="ECO:0000313" key="1">
    <source>
        <dbReference type="EMBL" id="TWT83003.1"/>
    </source>
</evidence>
<dbReference type="OrthoDB" id="251560at2"/>
<evidence type="ECO:0008006" key="3">
    <source>
        <dbReference type="Google" id="ProtNLM"/>
    </source>
</evidence>